<accession>A0A7W5H6G8</accession>
<dbReference type="Proteomes" id="UP000536179">
    <property type="component" value="Unassembled WGS sequence"/>
</dbReference>
<evidence type="ECO:0000313" key="3">
    <source>
        <dbReference type="Proteomes" id="UP000536179"/>
    </source>
</evidence>
<evidence type="ECO:0000259" key="1">
    <source>
        <dbReference type="Pfam" id="PF08787"/>
    </source>
</evidence>
<sequence>MKSKHDKEESQTMMTLTRSLATGLCAAAFFSAVVAPVQGQDAPYDLEKFRSVLDDSKLQAPTSSPTKIKQGDFRGASNEYFFLDKTGRYMTFTVEGDSNRSELRQSTGDWDTATETPQRLIARVRVFVPEDEGLEQFTFLQIHDKKNGSEGLNKPLLRLTRRSDYRDKQDHLWAHIRTPENGNEPISLKNFATKNVDLGPRPEGFFDVEIRVQKSRMTVAINGQTKVDMDVSYWNGLNNYFKAGVYNQNNGRSKVEFESLRFSNSDN</sequence>
<name>A0A7W5H6G8_9BACT</name>
<protein>
    <recommendedName>
        <fullName evidence="1">Alginate lyase 2 domain-containing protein</fullName>
    </recommendedName>
</protein>
<reference evidence="2 3" key="1">
    <citation type="submission" date="2020-08" db="EMBL/GenBank/DDBJ databases">
        <title>Genomic Encyclopedia of Type Strains, Phase III (KMG-III): the genomes of soil and plant-associated and newly described type strains.</title>
        <authorList>
            <person name="Whitman W."/>
        </authorList>
    </citation>
    <scope>NUCLEOTIDE SEQUENCE [LARGE SCALE GENOMIC DNA]</scope>
    <source>
        <strain evidence="2 3">CECT 8075</strain>
    </source>
</reference>
<gene>
    <name evidence="2" type="ORF">FHS27_003129</name>
</gene>
<dbReference type="InterPro" id="IPR013320">
    <property type="entry name" value="ConA-like_dom_sf"/>
</dbReference>
<organism evidence="2 3">
    <name type="scientific">Aporhodopirellula rubra</name>
    <dbReference type="NCBI Taxonomy" id="980271"/>
    <lineage>
        <taxon>Bacteria</taxon>
        <taxon>Pseudomonadati</taxon>
        <taxon>Planctomycetota</taxon>
        <taxon>Planctomycetia</taxon>
        <taxon>Pirellulales</taxon>
        <taxon>Pirellulaceae</taxon>
        <taxon>Aporhodopirellula</taxon>
    </lineage>
</organism>
<keyword evidence="3" id="KW-1185">Reference proteome</keyword>
<dbReference type="AlphaFoldDB" id="A0A7W5H6G8"/>
<comment type="caution">
    <text evidence="2">The sequence shown here is derived from an EMBL/GenBank/DDBJ whole genome shotgun (WGS) entry which is preliminary data.</text>
</comment>
<dbReference type="EMBL" id="JACHXU010000010">
    <property type="protein sequence ID" value="MBB3207308.1"/>
    <property type="molecule type" value="Genomic_DNA"/>
</dbReference>
<dbReference type="SUPFAM" id="SSF49899">
    <property type="entry name" value="Concanavalin A-like lectins/glucanases"/>
    <property type="match status" value="1"/>
</dbReference>
<dbReference type="RefSeq" id="WP_221225121.1">
    <property type="nucleotide sequence ID" value="NZ_JACHXU010000010.1"/>
</dbReference>
<dbReference type="Pfam" id="PF08787">
    <property type="entry name" value="Alginate_lyase2"/>
    <property type="match status" value="1"/>
</dbReference>
<dbReference type="Gene3D" id="2.60.120.200">
    <property type="match status" value="1"/>
</dbReference>
<proteinExistence type="predicted"/>
<dbReference type="InterPro" id="IPR014895">
    <property type="entry name" value="Alginate_lyase_2"/>
</dbReference>
<evidence type="ECO:0000313" key="2">
    <source>
        <dbReference type="EMBL" id="MBB3207308.1"/>
    </source>
</evidence>
<feature type="domain" description="Alginate lyase 2" evidence="1">
    <location>
        <begin position="57"/>
        <end position="263"/>
    </location>
</feature>